<organism evidence="1 2">
    <name type="scientific">Roseibium hamelinense</name>
    <dbReference type="NCBI Taxonomy" id="150831"/>
    <lineage>
        <taxon>Bacteria</taxon>
        <taxon>Pseudomonadati</taxon>
        <taxon>Pseudomonadota</taxon>
        <taxon>Alphaproteobacteria</taxon>
        <taxon>Hyphomicrobiales</taxon>
        <taxon>Stappiaceae</taxon>
        <taxon>Roseibium</taxon>
    </lineage>
</organism>
<keyword evidence="2" id="KW-1185">Reference proteome</keyword>
<comment type="caution">
    <text evidence="1">The sequence shown here is derived from an EMBL/GenBank/DDBJ whole genome shotgun (WGS) entry which is preliminary data.</text>
</comment>
<protein>
    <recommendedName>
        <fullName evidence="3">Methyltransferase family protein</fullName>
    </recommendedName>
</protein>
<dbReference type="RefSeq" id="WP_145343413.1">
    <property type="nucleotide sequence ID" value="NZ_SMLY01000076.1"/>
</dbReference>
<dbReference type="Proteomes" id="UP000320593">
    <property type="component" value="Unassembled WGS sequence"/>
</dbReference>
<reference evidence="1 2" key="1">
    <citation type="submission" date="2019-07" db="EMBL/GenBank/DDBJ databases">
        <title>Genomic Encyclopedia of Archaeal and Bacterial Type Strains, Phase II (KMG-II): from individual species to whole genera.</title>
        <authorList>
            <person name="Goeker M."/>
        </authorList>
    </citation>
    <scope>NUCLEOTIDE SEQUENCE [LARGE SCALE GENOMIC DNA]</scope>
    <source>
        <strain evidence="1 2">ATCC BAA-252</strain>
    </source>
</reference>
<gene>
    <name evidence="1" type="ORF">JM93_02324</name>
</gene>
<evidence type="ECO:0000313" key="2">
    <source>
        <dbReference type="Proteomes" id="UP000320593"/>
    </source>
</evidence>
<evidence type="ECO:0000313" key="1">
    <source>
        <dbReference type="EMBL" id="TWI87087.1"/>
    </source>
</evidence>
<dbReference type="Gene3D" id="3.40.50.150">
    <property type="entry name" value="Vaccinia Virus protein VP39"/>
    <property type="match status" value="1"/>
</dbReference>
<name>A0A562T0L8_9HYPH</name>
<evidence type="ECO:0008006" key="3">
    <source>
        <dbReference type="Google" id="ProtNLM"/>
    </source>
</evidence>
<dbReference type="OrthoDB" id="7273451at2"/>
<proteinExistence type="predicted"/>
<dbReference type="InterPro" id="IPR029063">
    <property type="entry name" value="SAM-dependent_MTases_sf"/>
</dbReference>
<sequence>MSGFSAEWLALREPVDIVARSREVEDVFLSQLAGSGPLLDLASGAGSTVAAMNDRVSSESGWILCDNDPALLGVAHNRFSETNELEIRHVDLATSLNELPFDTVSGVTTSAFLDLVTEAFLEQLVRAVVGSKKPFLASLTYDGRAWCEPPDPMDAVVTKAMNLHQKTDKGFGVALGPDAPQVAERLFRDAGYEVVTQTSDWAAGAADSAFLKELIAGWTTVGTEVLQEPERVHVWRDRRRTEIDRGVLTVGVGHIDLAAYPAG</sequence>
<dbReference type="EMBL" id="VLLF01000005">
    <property type="protein sequence ID" value="TWI87087.1"/>
    <property type="molecule type" value="Genomic_DNA"/>
</dbReference>
<accession>A0A562T0L8</accession>
<dbReference type="SUPFAM" id="SSF53335">
    <property type="entry name" value="S-adenosyl-L-methionine-dependent methyltransferases"/>
    <property type="match status" value="1"/>
</dbReference>
<dbReference type="AlphaFoldDB" id="A0A562T0L8"/>